<accession>A0A0F7L3X4</accession>
<organism evidence="1">
    <name type="scientific">uncultured marine virus</name>
    <dbReference type="NCBI Taxonomy" id="186617"/>
    <lineage>
        <taxon>Viruses</taxon>
        <taxon>environmental samples</taxon>
    </lineage>
</organism>
<evidence type="ECO:0000313" key="1">
    <source>
        <dbReference type="EMBL" id="AKH46192.1"/>
    </source>
</evidence>
<reference evidence="1" key="1">
    <citation type="journal article" date="2015" name="Front. Microbiol.">
        <title>Combining genomic sequencing methods to explore viral diversity and reveal potential virus-host interactions.</title>
        <authorList>
            <person name="Chow C.E."/>
            <person name="Winget D.M."/>
            <person name="White R.A.III."/>
            <person name="Hallam S.J."/>
            <person name="Suttle C.A."/>
        </authorList>
    </citation>
    <scope>NUCLEOTIDE SEQUENCE</scope>
    <source>
        <strain evidence="1">Anoxic3_4</strain>
    </source>
</reference>
<sequence length="54" mass="6594">MQLVYLPANYHPLVFNGNILTRVLWFVRKKRVYVQLKHTVFNLPPLCLRELFFF</sequence>
<proteinExistence type="predicted"/>
<name>A0A0F7L3X4_9VIRU</name>
<protein>
    <submittedName>
        <fullName evidence="1">Uncharacterized protein</fullName>
    </submittedName>
</protein>
<dbReference type="EMBL" id="KR029579">
    <property type="protein sequence ID" value="AKH46192.1"/>
    <property type="molecule type" value="Genomic_DNA"/>
</dbReference>
<reference evidence="1" key="2">
    <citation type="submission" date="2015-03" db="EMBL/GenBank/DDBJ databases">
        <authorList>
            <person name="Chow C.-E.T."/>
            <person name="Winget D.M."/>
            <person name="White R.A.III."/>
            <person name="Hallam S.J."/>
            <person name="Suttle C.A."/>
        </authorList>
    </citation>
    <scope>NUCLEOTIDE SEQUENCE</scope>
    <source>
        <strain evidence="1">Anoxic3_4</strain>
    </source>
</reference>